<dbReference type="Gene3D" id="3.40.50.150">
    <property type="entry name" value="Vaccinia Virus protein VP39"/>
    <property type="match status" value="1"/>
</dbReference>
<evidence type="ECO:0000313" key="4">
    <source>
        <dbReference type="Proteomes" id="UP000447876"/>
    </source>
</evidence>
<comment type="caution">
    <text evidence="3">The sequence shown here is derived from an EMBL/GenBank/DDBJ whole genome shotgun (WGS) entry which is preliminary data.</text>
</comment>
<dbReference type="PANTHER" id="PTHR44068:SF11">
    <property type="entry name" value="GERANYL DIPHOSPHATE 2-C-METHYLTRANSFERASE"/>
    <property type="match status" value="1"/>
</dbReference>
<dbReference type="InterPro" id="IPR050447">
    <property type="entry name" value="Erg6_SMT_methyltransf"/>
</dbReference>
<keyword evidence="3" id="KW-0489">Methyltransferase</keyword>
<dbReference type="OrthoDB" id="43862at2"/>
<keyword evidence="1 3" id="KW-0808">Transferase</keyword>
<dbReference type="GO" id="GO:0032259">
    <property type="term" value="P:methylation"/>
    <property type="evidence" value="ECO:0007669"/>
    <property type="project" value="UniProtKB-KW"/>
</dbReference>
<dbReference type="CDD" id="cd02440">
    <property type="entry name" value="AdoMet_MTases"/>
    <property type="match status" value="1"/>
</dbReference>
<dbReference type="InterPro" id="IPR029063">
    <property type="entry name" value="SAM-dependent_MTases_sf"/>
</dbReference>
<organism evidence="3 4">
    <name type="scientific">Paenibacillus woosongensis</name>
    <dbReference type="NCBI Taxonomy" id="307580"/>
    <lineage>
        <taxon>Bacteria</taxon>
        <taxon>Bacillati</taxon>
        <taxon>Bacillota</taxon>
        <taxon>Bacilli</taxon>
        <taxon>Bacillales</taxon>
        <taxon>Paenibacillaceae</taxon>
        <taxon>Paenibacillus</taxon>
    </lineage>
</organism>
<sequence>MIGLVRETNRPPGGYNTIFQLAQRAFLKPDSRVLEIGTSTGITAVELAKLVGCKIKAIDINPVSLEEARKRAMQEGVGHLIEFELMDASQTDYLEESFDMVFCGNVTSLIPNREKAFAEYVRVLKNGGFIAAAPMYYVQQPSDELLKKVSDAIQVEIIPWESKYWYDFFTHDLLNKYWYEDYSFDYIETDTVNAFVDEILERDHLKSLCSESYEILSKKYREYMLLFRDNLSIMGYSLMLLRKENYKVDSELFTSSKIS</sequence>
<dbReference type="SUPFAM" id="SSF53335">
    <property type="entry name" value="S-adenosyl-L-methionine-dependent methyltransferases"/>
    <property type="match status" value="1"/>
</dbReference>
<dbReference type="EMBL" id="WNZW01000002">
    <property type="protein sequence ID" value="MUG45291.1"/>
    <property type="molecule type" value="Genomic_DNA"/>
</dbReference>
<feature type="domain" description="Methyltransferase type 11" evidence="2">
    <location>
        <begin position="34"/>
        <end position="131"/>
    </location>
</feature>
<dbReference type="Pfam" id="PF08241">
    <property type="entry name" value="Methyltransf_11"/>
    <property type="match status" value="1"/>
</dbReference>
<name>A0A7X2Z0D2_9BACL</name>
<evidence type="ECO:0000256" key="1">
    <source>
        <dbReference type="ARBA" id="ARBA00022679"/>
    </source>
</evidence>
<proteinExistence type="predicted"/>
<reference evidence="3 4" key="1">
    <citation type="submission" date="2019-11" db="EMBL/GenBank/DDBJ databases">
        <title>Draft genome sequences of five Paenibacillus species of dairy origin.</title>
        <authorList>
            <person name="Olajide A.M."/>
            <person name="Chen S."/>
            <person name="Lapointe G."/>
        </authorList>
    </citation>
    <scope>NUCLEOTIDE SEQUENCE [LARGE SCALE GENOMIC DNA]</scope>
    <source>
        <strain evidence="3 4">12CR55</strain>
    </source>
</reference>
<evidence type="ECO:0000313" key="3">
    <source>
        <dbReference type="EMBL" id="MUG45291.1"/>
    </source>
</evidence>
<evidence type="ECO:0000259" key="2">
    <source>
        <dbReference type="Pfam" id="PF08241"/>
    </source>
</evidence>
<dbReference type="AlphaFoldDB" id="A0A7X2Z0D2"/>
<dbReference type="InterPro" id="IPR013216">
    <property type="entry name" value="Methyltransf_11"/>
</dbReference>
<dbReference type="Proteomes" id="UP000447876">
    <property type="component" value="Unassembled WGS sequence"/>
</dbReference>
<gene>
    <name evidence="3" type="ORF">GNP95_09795</name>
</gene>
<dbReference type="GO" id="GO:0008757">
    <property type="term" value="F:S-adenosylmethionine-dependent methyltransferase activity"/>
    <property type="evidence" value="ECO:0007669"/>
    <property type="project" value="InterPro"/>
</dbReference>
<accession>A0A7X2Z0D2</accession>
<protein>
    <submittedName>
        <fullName evidence="3">Methyltransferase domain-containing protein</fullName>
    </submittedName>
</protein>
<dbReference type="PANTHER" id="PTHR44068">
    <property type="entry name" value="ZGC:194242"/>
    <property type="match status" value="1"/>
</dbReference>